<dbReference type="PANTHER" id="PTHR24148">
    <property type="entry name" value="ANKYRIN REPEAT DOMAIN-CONTAINING PROTEIN 39 HOMOLOG-RELATED"/>
    <property type="match status" value="1"/>
</dbReference>
<keyword evidence="1" id="KW-1133">Transmembrane helix</keyword>
<name>A0A4Q4M4S5_9PLEO</name>
<reference evidence="4" key="1">
    <citation type="journal article" date="2019" name="bioRxiv">
        <title>Genomics, evolutionary history and diagnostics of the Alternaria alternata species group including apple and Asian pear pathotypes.</title>
        <authorList>
            <person name="Armitage A.D."/>
            <person name="Cockerton H.M."/>
            <person name="Sreenivasaprasad S."/>
            <person name="Woodhall J.W."/>
            <person name="Lane C.R."/>
            <person name="Harrison R.J."/>
            <person name="Clarkson J.P."/>
        </authorList>
    </citation>
    <scope>NUCLEOTIDE SEQUENCE [LARGE SCALE GENOMIC DNA]</scope>
    <source>
        <strain evidence="4">FERA 1082</strain>
    </source>
</reference>
<feature type="transmembrane region" description="Helical" evidence="1">
    <location>
        <begin position="315"/>
        <end position="334"/>
    </location>
</feature>
<proteinExistence type="predicted"/>
<dbReference type="Pfam" id="PF06985">
    <property type="entry name" value="HET"/>
    <property type="match status" value="1"/>
</dbReference>
<keyword evidence="1" id="KW-0472">Membrane</keyword>
<dbReference type="InterPro" id="IPR052895">
    <property type="entry name" value="HetReg/Transcr_Mod"/>
</dbReference>
<dbReference type="EMBL" id="PDXA01000044">
    <property type="protein sequence ID" value="RYN43613.1"/>
    <property type="molecule type" value="Genomic_DNA"/>
</dbReference>
<feature type="transmembrane region" description="Helical" evidence="1">
    <location>
        <begin position="274"/>
        <end position="295"/>
    </location>
</feature>
<protein>
    <recommendedName>
        <fullName evidence="2">Heterokaryon incompatibility domain-containing protein</fullName>
    </recommendedName>
</protein>
<feature type="domain" description="Heterokaryon incompatibility" evidence="2">
    <location>
        <begin position="67"/>
        <end position="165"/>
    </location>
</feature>
<dbReference type="AlphaFoldDB" id="A0A4Q4M4S5"/>
<gene>
    <name evidence="3" type="ORF">AA0114_g10194</name>
</gene>
<sequence length="713" mass="80896">MTDGTLPTRQLKQTSQDKQNVYERHALRPNSNTIRVLDVQPIPKDAIEGTPVNCTLRVIHLDRDPDFTALSYVWGDPEHKRSIVCDGVLFPVTENCYSALWNLSKKLQGLVIWVDAICINQEKTSQEKEWQIPLMGDIYTKAQQVYIWLGRADDRSDRVMRYMSRGGLRAFVQTALDEPPRYRPYVAALRSSFAGLSFGYHPLPFQHLEWALLLLRSTSGSNFPKVVITWESIAFDRGKISSAIRPAEPNVLHSLQEHEGVVRKVLAARRTLKITWVCFVLACLTAALLVGVVGTCSTEIPELGIKFRFDYSTELVYMMLTVGAIPGTVFYAWMEVRDFFNPFRRDLDDTGSDTLVGALYQRAATNSRDMAYGIWAILPKIGASVLPKPAYDADDGTQIPLVYWQLTVSLLQVTGNSRILFIAATRRMQNTPSWVPDWSTFKSNAWRDLPGFPGTDLLRGHPRISPETKEMVKKERAHQRVSIDPTQRILSVLAEDTGAICGCVSFQSTSKTFEALERNSHLQNMRSMLQWASWAENIGCKVSGFFFPPPNHELALEVTPLSAGATSPGWRDRTQWEKLLRKPRRDKLNIYLTRWMDGVKVPRWFLKFMSTQIYLCTLFAELKRKICYVSISDEPGKFRLLVCSAETQVNDRLIRLCGLPSPMVMRKHGELANSVSIISPTALQGQGARRKSKSRNEGSEISLENQFVEYHIH</sequence>
<evidence type="ECO:0000259" key="2">
    <source>
        <dbReference type="Pfam" id="PF06985"/>
    </source>
</evidence>
<dbReference type="InterPro" id="IPR010730">
    <property type="entry name" value="HET"/>
</dbReference>
<comment type="caution">
    <text evidence="3">The sequence shown here is derived from an EMBL/GenBank/DDBJ whole genome shotgun (WGS) entry which is preliminary data.</text>
</comment>
<evidence type="ECO:0000256" key="1">
    <source>
        <dbReference type="SAM" id="Phobius"/>
    </source>
</evidence>
<keyword evidence="1" id="KW-0812">Transmembrane</keyword>
<organism evidence="3 4">
    <name type="scientific">Alternaria tenuissima</name>
    <dbReference type="NCBI Taxonomy" id="119927"/>
    <lineage>
        <taxon>Eukaryota</taxon>
        <taxon>Fungi</taxon>
        <taxon>Dikarya</taxon>
        <taxon>Ascomycota</taxon>
        <taxon>Pezizomycotina</taxon>
        <taxon>Dothideomycetes</taxon>
        <taxon>Pleosporomycetidae</taxon>
        <taxon>Pleosporales</taxon>
        <taxon>Pleosporineae</taxon>
        <taxon>Pleosporaceae</taxon>
        <taxon>Alternaria</taxon>
        <taxon>Alternaria sect. Alternaria</taxon>
        <taxon>Alternaria alternata complex</taxon>
    </lineage>
</organism>
<accession>A0A4Q4M4S5</accession>
<dbReference type="Proteomes" id="UP000292402">
    <property type="component" value="Unassembled WGS sequence"/>
</dbReference>
<evidence type="ECO:0000313" key="3">
    <source>
        <dbReference type="EMBL" id="RYN43613.1"/>
    </source>
</evidence>
<evidence type="ECO:0000313" key="4">
    <source>
        <dbReference type="Proteomes" id="UP000292402"/>
    </source>
</evidence>
<dbReference type="PANTHER" id="PTHR24148:SF73">
    <property type="entry name" value="HET DOMAIN PROTEIN (AFU_ORTHOLOGUE AFUA_8G01020)"/>
    <property type="match status" value="1"/>
</dbReference>